<gene>
    <name evidence="5" type="ORF">THSYN_28510</name>
</gene>
<protein>
    <recommendedName>
        <fullName evidence="2">Antitoxin ParD</fullName>
    </recommendedName>
</protein>
<evidence type="ECO:0000256" key="1">
    <source>
        <dbReference type="ARBA" id="ARBA00008580"/>
    </source>
</evidence>
<dbReference type="Proteomes" id="UP000232638">
    <property type="component" value="Chromosome"/>
</dbReference>
<dbReference type="InterPro" id="IPR022789">
    <property type="entry name" value="ParD"/>
</dbReference>
<organism evidence="5 6">
    <name type="scientific">Candidatus Thiodictyon syntrophicum</name>
    <dbReference type="NCBI Taxonomy" id="1166950"/>
    <lineage>
        <taxon>Bacteria</taxon>
        <taxon>Pseudomonadati</taxon>
        <taxon>Pseudomonadota</taxon>
        <taxon>Gammaproteobacteria</taxon>
        <taxon>Chromatiales</taxon>
        <taxon>Chromatiaceae</taxon>
        <taxon>Thiodictyon</taxon>
    </lineage>
</organism>
<dbReference type="OrthoDB" id="9815501at2"/>
<dbReference type="GO" id="GO:0006355">
    <property type="term" value="P:regulation of DNA-templated transcription"/>
    <property type="evidence" value="ECO:0007669"/>
    <property type="project" value="InterPro"/>
</dbReference>
<reference evidence="5 6" key="1">
    <citation type="submission" date="2017-03" db="EMBL/GenBank/DDBJ databases">
        <title>Complete genome sequence of Candidatus 'Thiodictyon syntrophicum' sp. nov. strain Cad16T, a photolithoautotroph purple sulfur bacterium isolated from an alpine meromictic lake.</title>
        <authorList>
            <person name="Luedin S.M."/>
            <person name="Pothier J.F."/>
            <person name="Danza F."/>
            <person name="Storelli N."/>
            <person name="Wittwer M."/>
            <person name="Tonolla M."/>
        </authorList>
    </citation>
    <scope>NUCLEOTIDE SEQUENCE [LARGE SCALE GENOMIC DNA]</scope>
    <source>
        <strain evidence="5 6">Cad16T</strain>
    </source>
</reference>
<accession>A0A2K8UG94</accession>
<dbReference type="SUPFAM" id="SSF47598">
    <property type="entry name" value="Ribbon-helix-helix"/>
    <property type="match status" value="1"/>
</dbReference>
<evidence type="ECO:0000313" key="5">
    <source>
        <dbReference type="EMBL" id="AUB84489.1"/>
    </source>
</evidence>
<comment type="function">
    <text evidence="4">Antitoxin component of a type II toxin-antitoxin (TA) system. Neutralizes the effect of toxin ParE.</text>
</comment>
<comment type="similarity">
    <text evidence="1">Belongs to the ParD antitoxin family.</text>
</comment>
<dbReference type="PANTHER" id="PTHR36582:SF2">
    <property type="entry name" value="ANTITOXIN PARD"/>
    <property type="match status" value="1"/>
</dbReference>
<sequence length="90" mass="10537">METKLKSYAVGDHFEQFIRRQIDAGHYTSADQIVREALRLLETPERLREIELEEYREKIREGIESAPAIPAEEVFARLEAKYQAMLDQQA</sequence>
<evidence type="ECO:0000256" key="4">
    <source>
        <dbReference type="ARBA" id="ARBA00037106"/>
    </source>
</evidence>
<dbReference type="InterPro" id="IPR038296">
    <property type="entry name" value="ParD_sf"/>
</dbReference>
<dbReference type="KEGG" id="tsy:THSYN_28510"/>
<keyword evidence="6" id="KW-1185">Reference proteome</keyword>
<dbReference type="Pfam" id="PF03693">
    <property type="entry name" value="ParD_antitoxin"/>
    <property type="match status" value="1"/>
</dbReference>
<dbReference type="EMBL" id="CP020370">
    <property type="protein sequence ID" value="AUB84489.1"/>
    <property type="molecule type" value="Genomic_DNA"/>
</dbReference>
<dbReference type="PANTHER" id="PTHR36582">
    <property type="entry name" value="ANTITOXIN PARD"/>
    <property type="match status" value="1"/>
</dbReference>
<evidence type="ECO:0000256" key="3">
    <source>
        <dbReference type="ARBA" id="ARBA00022649"/>
    </source>
</evidence>
<keyword evidence="3" id="KW-1277">Toxin-antitoxin system</keyword>
<evidence type="ECO:0000313" key="6">
    <source>
        <dbReference type="Proteomes" id="UP000232638"/>
    </source>
</evidence>
<dbReference type="Gene3D" id="6.10.10.120">
    <property type="entry name" value="Antitoxin ParD1-like"/>
    <property type="match status" value="1"/>
</dbReference>
<proteinExistence type="inferred from homology"/>
<evidence type="ECO:0000256" key="2">
    <source>
        <dbReference type="ARBA" id="ARBA00017940"/>
    </source>
</evidence>
<dbReference type="NCBIfam" id="TIGR02606">
    <property type="entry name" value="antidote_CC2985"/>
    <property type="match status" value="1"/>
</dbReference>
<dbReference type="AlphaFoldDB" id="A0A2K8UG94"/>
<dbReference type="InterPro" id="IPR010985">
    <property type="entry name" value="Ribbon_hlx_hlx"/>
</dbReference>
<name>A0A2K8UG94_9GAMM</name>
<dbReference type="RefSeq" id="WP_100922140.1">
    <property type="nucleotide sequence ID" value="NZ_CP020370.1"/>
</dbReference>